<comment type="catalytic activity">
    <reaction evidence="1">
        <text>acetate + ATP + CoA = acetyl-CoA + ADP + phosphate</text>
        <dbReference type="Rhea" id="RHEA:15081"/>
        <dbReference type="ChEBI" id="CHEBI:30089"/>
        <dbReference type="ChEBI" id="CHEBI:30616"/>
        <dbReference type="ChEBI" id="CHEBI:43474"/>
        <dbReference type="ChEBI" id="CHEBI:57287"/>
        <dbReference type="ChEBI" id="CHEBI:57288"/>
        <dbReference type="ChEBI" id="CHEBI:456216"/>
        <dbReference type="EC" id="6.2.1.13"/>
    </reaction>
</comment>
<dbReference type="InterPro" id="IPR051538">
    <property type="entry name" value="Acyl-CoA_Synth/Transferase"/>
</dbReference>
<dbReference type="GO" id="GO:0005524">
    <property type="term" value="F:ATP binding"/>
    <property type="evidence" value="ECO:0007669"/>
    <property type="project" value="UniProtKB-KW"/>
</dbReference>
<accession>Q64A85</accession>
<reference evidence="6" key="1">
    <citation type="journal article" date="2004" name="Science">
        <title>Reverse methanogenesis: testing the hypothesis with environmental genomics.</title>
        <authorList>
            <person name="Hallam S.J."/>
            <person name="Putnam N."/>
            <person name="Preston C.M."/>
            <person name="Detter J.C."/>
            <person name="Rokhsar D."/>
            <person name="Richardson P.M."/>
            <person name="DeLong E.F."/>
        </authorList>
    </citation>
    <scope>NUCLEOTIDE SEQUENCE</scope>
</reference>
<dbReference type="PANTHER" id="PTHR43334:SF1">
    <property type="entry name" value="3-HYDROXYPROPIONATE--COA LIGASE [ADP-FORMING]"/>
    <property type="match status" value="1"/>
</dbReference>
<dbReference type="Gene3D" id="3.30.1490.20">
    <property type="entry name" value="ATP-grasp fold, A domain"/>
    <property type="match status" value="1"/>
</dbReference>
<organism evidence="6">
    <name type="scientific">Uncultured archaeon GZfos26G2</name>
    <dbReference type="NCBI Taxonomy" id="3386331"/>
    <lineage>
        <taxon>Archaea</taxon>
        <taxon>Methanobacteriati</taxon>
        <taxon>Methanobacteriota</taxon>
        <taxon>Stenosarchaea group</taxon>
        <taxon>Methanomicrobia</taxon>
        <taxon>Candidatus Methanophagales</taxon>
        <taxon>Candidatus Methanophagaceae</taxon>
        <taxon>Candidatus Methanophaga</taxon>
    </lineage>
</organism>
<sequence length="233" mass="25352">MNKEEAKKLVNNALTAGRQALFEPEAKALVSAWGIQVPKSVLIDGLEDVALKSKEIIPPLVLKVVSQDILHKREFGGVITGIKDSEEVSIALKEMKLTLAEKAPKARIAGFLLEETAPTGIELIIGGLRDPQFGPAVMFGTGGFAVELVADVSFRLAPLNREEVFDMMQEVKSYPLLTGFRGSKPVDLAKLVSTVMKLSDILLEIEEIKEIEINPLMVHEEGAVAVDARVLLK</sequence>
<gene>
    <name evidence="6" type="primary">acd</name>
    <name evidence="6" type="ORF">GZ32G12_7</name>
</gene>
<evidence type="ECO:0000256" key="4">
    <source>
        <dbReference type="ARBA" id="ARBA00022741"/>
    </source>
</evidence>
<dbReference type="EMBL" id="AY714856">
    <property type="protein sequence ID" value="AAU83692.1"/>
    <property type="molecule type" value="Genomic_DNA"/>
</dbReference>
<evidence type="ECO:0000256" key="2">
    <source>
        <dbReference type="ARBA" id="ARBA00012957"/>
    </source>
</evidence>
<keyword evidence="4" id="KW-0547">Nucleotide-binding</keyword>
<name>Q64A85_UNCAG</name>
<dbReference type="EC" id="6.2.1.13" evidence="2"/>
<protein>
    <recommendedName>
        <fullName evidence="2">acetate--CoA ligase (ADP-forming)</fullName>
        <ecNumber evidence="2">6.2.1.13</ecNumber>
    </recommendedName>
</protein>
<evidence type="ECO:0000256" key="5">
    <source>
        <dbReference type="ARBA" id="ARBA00022840"/>
    </source>
</evidence>
<dbReference type="InterPro" id="IPR013815">
    <property type="entry name" value="ATP_grasp_subdomain_1"/>
</dbReference>
<evidence type="ECO:0000313" key="6">
    <source>
        <dbReference type="EMBL" id="AAU83692.1"/>
    </source>
</evidence>
<evidence type="ECO:0000256" key="1">
    <source>
        <dbReference type="ARBA" id="ARBA00001619"/>
    </source>
</evidence>
<dbReference type="SUPFAM" id="SSF56059">
    <property type="entry name" value="Glutathione synthetase ATP-binding domain-like"/>
    <property type="match status" value="1"/>
</dbReference>
<evidence type="ECO:0000256" key="3">
    <source>
        <dbReference type="ARBA" id="ARBA00022598"/>
    </source>
</evidence>
<dbReference type="Gene3D" id="3.30.470.20">
    <property type="entry name" value="ATP-grasp fold, B domain"/>
    <property type="match status" value="1"/>
</dbReference>
<proteinExistence type="predicted"/>
<dbReference type="AlphaFoldDB" id="Q64A85"/>
<dbReference type="GO" id="GO:0043758">
    <property type="term" value="F:acetate-CoA ligase (ADP-forming) activity"/>
    <property type="evidence" value="ECO:0007669"/>
    <property type="project" value="UniProtKB-EC"/>
</dbReference>
<keyword evidence="3" id="KW-0436">Ligase</keyword>
<dbReference type="Pfam" id="PF13549">
    <property type="entry name" value="ATP-grasp_5"/>
    <property type="match status" value="1"/>
</dbReference>
<reference evidence="6" key="2">
    <citation type="submission" date="2004-08" db="EMBL/GenBank/DDBJ databases">
        <authorList>
            <person name="Putnam N."/>
            <person name="Detter J.C."/>
            <person name="Richardson P.M."/>
            <person name="Rokhsar D."/>
        </authorList>
    </citation>
    <scope>NUCLEOTIDE SEQUENCE</scope>
</reference>
<keyword evidence="5" id="KW-0067">ATP-binding</keyword>
<dbReference type="PANTHER" id="PTHR43334">
    <property type="entry name" value="ACETATE--COA LIGASE [ADP-FORMING]"/>
    <property type="match status" value="1"/>
</dbReference>